<keyword evidence="3" id="KW-1185">Reference proteome</keyword>
<comment type="similarity">
    <text evidence="1">Belongs to the LOR family.</text>
</comment>
<dbReference type="SUPFAM" id="SSF54518">
    <property type="entry name" value="Tubby C-terminal domain-like"/>
    <property type="match status" value="1"/>
</dbReference>
<evidence type="ECO:0000313" key="2">
    <source>
        <dbReference type="EMBL" id="PHT93889.1"/>
    </source>
</evidence>
<dbReference type="Gramene" id="PHT93889">
    <property type="protein sequence ID" value="PHT93889"/>
    <property type="gene ID" value="T459_01771"/>
</dbReference>
<dbReference type="Proteomes" id="UP000222542">
    <property type="component" value="Unassembled WGS sequence"/>
</dbReference>
<sequence>MQVLTEHSRWNVFRGESTNDEDFLFTVKTTSIMQFHAKLAVFLANNTSKEKVSDFMIKGSWSDKPFAIYAGDSSTIIAQMHNKLIDQKLVIGKENLTVTICPNIDYAAIAALMVIFGEITATNDALLNSGRYSHWCCSCFLEIQFVILHL</sequence>
<reference evidence="2 3" key="2">
    <citation type="journal article" date="2017" name="Genome Biol.">
        <title>New reference genome sequences of hot pepper reveal the massive evolution of plant disease-resistance genes by retroduplication.</title>
        <authorList>
            <person name="Kim S."/>
            <person name="Park J."/>
            <person name="Yeom S.I."/>
            <person name="Kim Y.M."/>
            <person name="Seo E."/>
            <person name="Kim K.T."/>
            <person name="Kim M.S."/>
            <person name="Lee J.M."/>
            <person name="Cheong K."/>
            <person name="Shin H.S."/>
            <person name="Kim S.B."/>
            <person name="Han K."/>
            <person name="Lee J."/>
            <person name="Park M."/>
            <person name="Lee H.A."/>
            <person name="Lee H.Y."/>
            <person name="Lee Y."/>
            <person name="Oh S."/>
            <person name="Lee J.H."/>
            <person name="Choi E."/>
            <person name="Choi E."/>
            <person name="Lee S.E."/>
            <person name="Jeon J."/>
            <person name="Kim H."/>
            <person name="Choi G."/>
            <person name="Song H."/>
            <person name="Lee J."/>
            <person name="Lee S.C."/>
            <person name="Kwon J.K."/>
            <person name="Lee H.Y."/>
            <person name="Koo N."/>
            <person name="Hong Y."/>
            <person name="Kim R.W."/>
            <person name="Kang W.H."/>
            <person name="Huh J.H."/>
            <person name="Kang B.C."/>
            <person name="Yang T.J."/>
            <person name="Lee Y.H."/>
            <person name="Bennetzen J.L."/>
            <person name="Choi D."/>
        </authorList>
    </citation>
    <scope>NUCLEOTIDE SEQUENCE [LARGE SCALE GENOMIC DNA]</scope>
    <source>
        <strain evidence="3">cv. CM334</strain>
    </source>
</reference>
<evidence type="ECO:0000313" key="3">
    <source>
        <dbReference type="Proteomes" id="UP000222542"/>
    </source>
</evidence>
<gene>
    <name evidence="2" type="ORF">T459_01771</name>
</gene>
<dbReference type="PANTHER" id="PTHR31087:SF160">
    <property type="entry name" value="PROTEIN LURP-ONE-RELATED 1-RELATED"/>
    <property type="match status" value="1"/>
</dbReference>
<dbReference type="InterPro" id="IPR025659">
    <property type="entry name" value="Tubby-like_C"/>
</dbReference>
<dbReference type="STRING" id="4072.A0A2G3AI21"/>
<dbReference type="SMR" id="A0A2G3AI21"/>
<dbReference type="PANTHER" id="PTHR31087">
    <property type="match status" value="1"/>
</dbReference>
<organism evidence="2 3">
    <name type="scientific">Capsicum annuum</name>
    <name type="common">Capsicum pepper</name>
    <dbReference type="NCBI Taxonomy" id="4072"/>
    <lineage>
        <taxon>Eukaryota</taxon>
        <taxon>Viridiplantae</taxon>
        <taxon>Streptophyta</taxon>
        <taxon>Embryophyta</taxon>
        <taxon>Tracheophyta</taxon>
        <taxon>Spermatophyta</taxon>
        <taxon>Magnoliopsida</taxon>
        <taxon>eudicotyledons</taxon>
        <taxon>Gunneridae</taxon>
        <taxon>Pentapetalae</taxon>
        <taxon>asterids</taxon>
        <taxon>lamiids</taxon>
        <taxon>Solanales</taxon>
        <taxon>Solanaceae</taxon>
        <taxon>Solanoideae</taxon>
        <taxon>Capsiceae</taxon>
        <taxon>Capsicum</taxon>
    </lineage>
</organism>
<dbReference type="EMBL" id="AYRZ02000001">
    <property type="protein sequence ID" value="PHT93889.1"/>
    <property type="molecule type" value="Genomic_DNA"/>
</dbReference>
<accession>A0A2G3AI21</accession>
<evidence type="ECO:0008006" key="4">
    <source>
        <dbReference type="Google" id="ProtNLM"/>
    </source>
</evidence>
<evidence type="ECO:0000256" key="1">
    <source>
        <dbReference type="ARBA" id="ARBA00005437"/>
    </source>
</evidence>
<dbReference type="Gene3D" id="2.40.160.200">
    <property type="entry name" value="LURP1-related"/>
    <property type="match status" value="1"/>
</dbReference>
<comment type="caution">
    <text evidence="2">The sequence shown here is derived from an EMBL/GenBank/DDBJ whole genome shotgun (WGS) entry which is preliminary data.</text>
</comment>
<dbReference type="InterPro" id="IPR007612">
    <property type="entry name" value="LOR"/>
</dbReference>
<dbReference type="InterPro" id="IPR038595">
    <property type="entry name" value="LOR_sf"/>
</dbReference>
<dbReference type="AlphaFoldDB" id="A0A2G3AI21"/>
<proteinExistence type="inferred from homology"/>
<reference evidence="2 3" key="1">
    <citation type="journal article" date="2014" name="Nat. Genet.">
        <title>Genome sequence of the hot pepper provides insights into the evolution of pungency in Capsicum species.</title>
        <authorList>
            <person name="Kim S."/>
            <person name="Park M."/>
            <person name="Yeom S.I."/>
            <person name="Kim Y.M."/>
            <person name="Lee J.M."/>
            <person name="Lee H.A."/>
            <person name="Seo E."/>
            <person name="Choi J."/>
            <person name="Cheong K."/>
            <person name="Kim K.T."/>
            <person name="Jung K."/>
            <person name="Lee G.W."/>
            <person name="Oh S.K."/>
            <person name="Bae C."/>
            <person name="Kim S.B."/>
            <person name="Lee H.Y."/>
            <person name="Kim S.Y."/>
            <person name="Kim M.S."/>
            <person name="Kang B.C."/>
            <person name="Jo Y.D."/>
            <person name="Yang H.B."/>
            <person name="Jeong H.J."/>
            <person name="Kang W.H."/>
            <person name="Kwon J.K."/>
            <person name="Shin C."/>
            <person name="Lim J.Y."/>
            <person name="Park J.H."/>
            <person name="Huh J.H."/>
            <person name="Kim J.S."/>
            <person name="Kim B.D."/>
            <person name="Cohen O."/>
            <person name="Paran I."/>
            <person name="Suh M.C."/>
            <person name="Lee S.B."/>
            <person name="Kim Y.K."/>
            <person name="Shin Y."/>
            <person name="Noh S.J."/>
            <person name="Park J."/>
            <person name="Seo Y.S."/>
            <person name="Kwon S.Y."/>
            <person name="Kim H.A."/>
            <person name="Park J.M."/>
            <person name="Kim H.J."/>
            <person name="Choi S.B."/>
            <person name="Bosland P.W."/>
            <person name="Reeves G."/>
            <person name="Jo S.H."/>
            <person name="Lee B.W."/>
            <person name="Cho H.T."/>
            <person name="Choi H.S."/>
            <person name="Lee M.S."/>
            <person name="Yu Y."/>
            <person name="Do Choi Y."/>
            <person name="Park B.S."/>
            <person name="van Deynze A."/>
            <person name="Ashrafi H."/>
            <person name="Hill T."/>
            <person name="Kim W.T."/>
            <person name="Pai H.S."/>
            <person name="Ahn H.K."/>
            <person name="Yeam I."/>
            <person name="Giovannoni J.J."/>
            <person name="Rose J.K."/>
            <person name="Sorensen I."/>
            <person name="Lee S.J."/>
            <person name="Kim R.W."/>
            <person name="Choi I.Y."/>
            <person name="Choi B.S."/>
            <person name="Lim J.S."/>
            <person name="Lee Y.H."/>
            <person name="Choi D."/>
        </authorList>
    </citation>
    <scope>NUCLEOTIDE SEQUENCE [LARGE SCALE GENOMIC DNA]</scope>
    <source>
        <strain evidence="3">cv. CM334</strain>
    </source>
</reference>
<name>A0A2G3AI21_CAPAN</name>
<dbReference type="OMA" id="CPNIDYA"/>
<dbReference type="Pfam" id="PF04525">
    <property type="entry name" value="LOR"/>
    <property type="match status" value="1"/>
</dbReference>
<protein>
    <recommendedName>
        <fullName evidence="4">Protein LURP-one-related 15-like</fullName>
    </recommendedName>
</protein>